<dbReference type="PANTHER" id="PTHR36379">
    <property type="entry name" value="PROTEIN PRD1"/>
    <property type="match status" value="1"/>
</dbReference>
<dbReference type="AlphaFoldDB" id="A0A2N9IZ46"/>
<name>A0A2N9IZ46_FAGSY</name>
<organism evidence="1">
    <name type="scientific">Fagus sylvatica</name>
    <name type="common">Beechnut</name>
    <dbReference type="NCBI Taxonomy" id="28930"/>
    <lineage>
        <taxon>Eukaryota</taxon>
        <taxon>Viridiplantae</taxon>
        <taxon>Streptophyta</taxon>
        <taxon>Embryophyta</taxon>
        <taxon>Tracheophyta</taxon>
        <taxon>Spermatophyta</taxon>
        <taxon>Magnoliopsida</taxon>
        <taxon>eudicotyledons</taxon>
        <taxon>Gunneridae</taxon>
        <taxon>Pentapetalae</taxon>
        <taxon>rosids</taxon>
        <taxon>fabids</taxon>
        <taxon>Fagales</taxon>
        <taxon>Fagaceae</taxon>
        <taxon>Fagus</taxon>
    </lineage>
</organism>
<sequence>MFSLQLSHPCFIHSPLSSTHLLGSPLVKALSSLSSFDDEPITTQLIHLILNLSVAARRSVFADFITWLSDYLASSVLVWSCRQLFTVMSFRVILRLQFVDFETVVTVNDV</sequence>
<dbReference type="EMBL" id="OIVN01006270">
    <property type="protein sequence ID" value="SPD29423.1"/>
    <property type="molecule type" value="Genomic_DNA"/>
</dbReference>
<reference evidence="1" key="1">
    <citation type="submission" date="2018-02" db="EMBL/GenBank/DDBJ databases">
        <authorList>
            <person name="Cohen D.B."/>
            <person name="Kent A.D."/>
        </authorList>
    </citation>
    <scope>NUCLEOTIDE SEQUENCE</scope>
</reference>
<dbReference type="InterPro" id="IPR044968">
    <property type="entry name" value="PRD1"/>
</dbReference>
<gene>
    <name evidence="1" type="ORF">FSB_LOCUS57305</name>
</gene>
<evidence type="ECO:0000313" key="1">
    <source>
        <dbReference type="EMBL" id="SPD29423.1"/>
    </source>
</evidence>
<dbReference type="GO" id="GO:0042138">
    <property type="term" value="P:meiotic DNA double-strand break formation"/>
    <property type="evidence" value="ECO:0007669"/>
    <property type="project" value="InterPro"/>
</dbReference>
<protein>
    <submittedName>
        <fullName evidence="1">Uncharacterized protein</fullName>
    </submittedName>
</protein>
<accession>A0A2N9IZ46</accession>
<proteinExistence type="predicted"/>
<dbReference type="PANTHER" id="PTHR36379:SF1">
    <property type="entry name" value="PUTATIVE RECOMBINATION INITIATION DEFECT 1-RELATED"/>
    <property type="match status" value="1"/>
</dbReference>